<evidence type="ECO:0000256" key="1">
    <source>
        <dbReference type="SAM" id="MobiDB-lite"/>
    </source>
</evidence>
<feature type="compositionally biased region" description="Acidic residues" evidence="1">
    <location>
        <begin position="1388"/>
        <end position="1398"/>
    </location>
</feature>
<dbReference type="GO" id="GO:0046856">
    <property type="term" value="P:phosphatidylinositol dephosphorylation"/>
    <property type="evidence" value="ECO:0007669"/>
    <property type="project" value="InterPro"/>
</dbReference>
<feature type="compositionally biased region" description="Low complexity" evidence="1">
    <location>
        <begin position="1113"/>
        <end position="1129"/>
    </location>
</feature>
<feature type="region of interest" description="Disordered" evidence="1">
    <location>
        <begin position="467"/>
        <end position="499"/>
    </location>
</feature>
<dbReference type="Pfam" id="PF22669">
    <property type="entry name" value="Exo_endo_phos2"/>
    <property type="match status" value="1"/>
</dbReference>
<sequence>MDTDVSPDARQRLPPGKWRVLQRGLLDHKDEFTTRSHFNVFATTWNVSGAHVALESKQVQDTLGGLLEEAKTQSADIVAVGLQGLASARERTGVSSSSADSGVSGPDGSAVAAPWVKVLTTKLREKDEDFELVVSRSLVGLALVVYVRKSFVLPLLVPSFTGGGSLGLLPGPSEGGAGAEEKGPPAYVPSSVAALAHRGDERGAVGVRIKIHSLSVSFVNVMLEDGEGPECQRNRAAQLKTILTKLPFISQGSIPHREEGVSQHDVSIVIGDFSLRLDVSSAAALFPSVSPSTAKRGEAREREDPVVRKVDAFCRALRLVRSGASGLTVLSRSDEGASMRGFLLRHLGVAFRLQEGELSFPPSFRVAFESALFKGGTAASGPSSAAANFALTFKKPTRRASFADDDEILGGDDEKTRRTRGGSTTAAATTGGRQSSMFNNVKYHGERHKIVMARSALLNLRHFSSAALSQASSPEEKSRRQSRRSAQREGDRDKTVRTRRMMRLATTTVRAADPDSFTADDRNYISRLPLPCWRSRVFFKVKPRPERDRDKTAWGHAAASVSSGGGMTSMARGGGVTSTGLHSGTDPSFAFAPDVSPDGTRWMRVDSDESGVPPARLAAGWRVQSPEGGGGGALSVGANPFGVDSRFGASAQGGGGRGREATCVLRRYGVFAKCAPASEHLPVSALMSLRVETLDPVLLAETKNRLEKQLRAVPLDEHAELRIEPSNRLVTPPEGARLLCDTPQLLSFRVRNAGEVAGAFAVLRLDSKGRLSEALGAEKAEVARGGGSGRVGGAGARGVVPPLALGHGGLPRVPESVQSERGGTGLCVDAEGGPFGSADIDFSFGGEDTFGDRSRGTPGDKQTPAMRAALLRGCFSHREGGESVGGRGIAPVPSPLVARVVTESLDRWLHVDPDCTSKFLEPGEDSEVRLCVLVEDAVPPSEGRGERTAQAVVVIRSLDSGRDLYVTVRCVLAPSFLRTPLTLLLSRGEHPCRPPESLLPSPEASLSLSQGGGSNELSPPAVDVGGLQSPVQSLKGKRLPPLPKEVWWLCTFLFRKLESFRLRLVVRSDKLSAAKSLKLPSPVRRGEKTEREEESPAGGPTGPMLDLPIPSRQQQQQQSAAQEAGGSSSIEALEETEREFDLPLMLDASLLSDELLCSHAGEGIGGGGGSSHPGLSVSWVAAVEGGYARALANAAVECGRVGGGQLDETNSGIVVGSADREGEKGVGFHDEDGWRVPSVSGLRREMEACREAVDVGDEIEDDCSFLSAFMVLDQWLALLPVPLVPREFIENAAPEGGDDVHIFCRAVLLSVPSAARNVLMCVLSLLREMLEVFHLQEERRRQQRDCMEGGEEERQRRRGKRWSGSDTVGDEKCSEGGTSAGSPKEERSEEDEDVEEEERLVEMAEKLALWGRRRMMWDSLGSDGVNFVFHFLEMWD</sequence>
<dbReference type="InterPro" id="IPR013783">
    <property type="entry name" value="Ig-like_fold"/>
</dbReference>
<dbReference type="VEuPathDB" id="CryptoDB:Cvel_10700"/>
<dbReference type="Gene3D" id="1.10.555.10">
    <property type="entry name" value="Rho GTPase activation protein"/>
    <property type="match status" value="1"/>
</dbReference>
<dbReference type="SUPFAM" id="SSF56219">
    <property type="entry name" value="DNase I-like"/>
    <property type="match status" value="1"/>
</dbReference>
<dbReference type="InterPro" id="IPR008936">
    <property type="entry name" value="Rho_GTPase_activation_prot"/>
</dbReference>
<feature type="region of interest" description="Disordered" evidence="1">
    <location>
        <begin position="1343"/>
        <end position="1398"/>
    </location>
</feature>
<evidence type="ECO:0000313" key="3">
    <source>
        <dbReference type="EMBL" id="CEM51569.1"/>
    </source>
</evidence>
<dbReference type="InterPro" id="IPR036691">
    <property type="entry name" value="Endo/exonu/phosph_ase_sf"/>
</dbReference>
<feature type="region of interest" description="Disordered" evidence="1">
    <location>
        <begin position="992"/>
        <end position="1024"/>
    </location>
</feature>
<evidence type="ECO:0000259" key="2">
    <source>
        <dbReference type="SMART" id="SM00128"/>
    </source>
</evidence>
<gene>
    <name evidence="3" type="ORF">Cvel_10700</name>
</gene>
<dbReference type="InterPro" id="IPR046985">
    <property type="entry name" value="IP5"/>
</dbReference>
<feature type="compositionally biased region" description="Basic and acidic residues" evidence="1">
    <location>
        <begin position="1343"/>
        <end position="1355"/>
    </location>
</feature>
<dbReference type="Gene3D" id="3.60.10.10">
    <property type="entry name" value="Endonuclease/exonuclease/phosphatase"/>
    <property type="match status" value="1"/>
</dbReference>
<feature type="compositionally biased region" description="Low complexity" evidence="1">
    <location>
        <begin position="421"/>
        <end position="433"/>
    </location>
</feature>
<protein>
    <recommendedName>
        <fullName evidence="2">Inositol polyphosphate-related phosphatase domain-containing protein</fullName>
    </recommendedName>
</protein>
<dbReference type="Gene3D" id="2.60.40.10">
    <property type="entry name" value="Immunoglobulins"/>
    <property type="match status" value="1"/>
</dbReference>
<dbReference type="GO" id="GO:0004439">
    <property type="term" value="F:phosphatidylinositol-4,5-bisphosphate 5-phosphatase activity"/>
    <property type="evidence" value="ECO:0007669"/>
    <property type="project" value="TreeGrafter"/>
</dbReference>
<organism evidence="3">
    <name type="scientific">Chromera velia CCMP2878</name>
    <dbReference type="NCBI Taxonomy" id="1169474"/>
    <lineage>
        <taxon>Eukaryota</taxon>
        <taxon>Sar</taxon>
        <taxon>Alveolata</taxon>
        <taxon>Colpodellida</taxon>
        <taxon>Chromeraceae</taxon>
        <taxon>Chromera</taxon>
    </lineage>
</organism>
<dbReference type="SMART" id="SM00128">
    <property type="entry name" value="IPPc"/>
    <property type="match status" value="1"/>
</dbReference>
<dbReference type="InterPro" id="IPR000300">
    <property type="entry name" value="IPPc"/>
</dbReference>
<name>A0A0G4I3L3_9ALVE</name>
<feature type="region of interest" description="Disordered" evidence="1">
    <location>
        <begin position="549"/>
        <end position="569"/>
    </location>
</feature>
<feature type="compositionally biased region" description="Basic and acidic residues" evidence="1">
    <location>
        <begin position="486"/>
        <end position="496"/>
    </location>
</feature>
<dbReference type="PANTHER" id="PTHR11200:SF300">
    <property type="entry name" value="TYPE II INOSITOL 1,4,5-TRISPHOSPHATE 5-PHOSPHATASE"/>
    <property type="match status" value="1"/>
</dbReference>
<proteinExistence type="predicted"/>
<reference evidence="3" key="1">
    <citation type="submission" date="2014-11" db="EMBL/GenBank/DDBJ databases">
        <authorList>
            <person name="Otto D Thomas"/>
            <person name="Naeem Raeece"/>
        </authorList>
    </citation>
    <scope>NUCLEOTIDE SEQUENCE</scope>
</reference>
<feature type="domain" description="Inositol polyphosphate-related phosphatase" evidence="2">
    <location>
        <begin position="36"/>
        <end position="397"/>
    </location>
</feature>
<accession>A0A0G4I3L3</accession>
<feature type="region of interest" description="Disordered" evidence="1">
    <location>
        <begin position="1080"/>
        <end position="1129"/>
    </location>
</feature>
<feature type="compositionally biased region" description="Low complexity" evidence="1">
    <location>
        <begin position="995"/>
        <end position="1009"/>
    </location>
</feature>
<feature type="region of interest" description="Disordered" evidence="1">
    <location>
        <begin position="404"/>
        <end position="437"/>
    </location>
</feature>
<dbReference type="PANTHER" id="PTHR11200">
    <property type="entry name" value="INOSITOL 5-PHOSPHATASE"/>
    <property type="match status" value="1"/>
</dbReference>
<dbReference type="EMBL" id="CDMZ01004982">
    <property type="protein sequence ID" value="CEM51569.1"/>
    <property type="molecule type" value="Genomic_DNA"/>
</dbReference>